<keyword evidence="1" id="KW-0732">Signal</keyword>
<name>A0A9W8UGQ7_AKAMU</name>
<keyword evidence="4" id="KW-1185">Reference proteome</keyword>
<dbReference type="PANTHER" id="PTHR33112:SF16">
    <property type="entry name" value="HETEROKARYON INCOMPATIBILITY DOMAIN-CONTAINING PROTEIN"/>
    <property type="match status" value="1"/>
</dbReference>
<evidence type="ECO:0000259" key="2">
    <source>
        <dbReference type="Pfam" id="PF06985"/>
    </source>
</evidence>
<dbReference type="KEGG" id="amus:LMH87_004086"/>
<accession>A0A9W8UGQ7</accession>
<evidence type="ECO:0000313" key="3">
    <source>
        <dbReference type="EMBL" id="KAJ4145231.1"/>
    </source>
</evidence>
<gene>
    <name evidence="3" type="ORF">LMH87_004086</name>
</gene>
<evidence type="ECO:0000313" key="4">
    <source>
        <dbReference type="Proteomes" id="UP001144673"/>
    </source>
</evidence>
<dbReference type="RefSeq" id="XP_056048901.1">
    <property type="nucleotide sequence ID" value="XM_056195253.1"/>
</dbReference>
<protein>
    <recommendedName>
        <fullName evidence="2">Heterokaryon incompatibility domain-containing protein</fullName>
    </recommendedName>
</protein>
<dbReference type="AlphaFoldDB" id="A0A9W8UGQ7"/>
<dbReference type="Proteomes" id="UP001144673">
    <property type="component" value="Chromosome 2"/>
</dbReference>
<dbReference type="PANTHER" id="PTHR33112">
    <property type="entry name" value="DOMAIN PROTEIN, PUTATIVE-RELATED"/>
    <property type="match status" value="1"/>
</dbReference>
<dbReference type="Pfam" id="PF06985">
    <property type="entry name" value="HET"/>
    <property type="match status" value="1"/>
</dbReference>
<feature type="domain" description="Heterokaryon incompatibility" evidence="2">
    <location>
        <begin position="195"/>
        <end position="347"/>
    </location>
</feature>
<dbReference type="GeneID" id="80891245"/>
<evidence type="ECO:0000256" key="1">
    <source>
        <dbReference type="SAM" id="SignalP"/>
    </source>
</evidence>
<comment type="caution">
    <text evidence="3">The sequence shown here is derived from an EMBL/GenBank/DDBJ whole genome shotgun (WGS) entry which is preliminary data.</text>
</comment>
<feature type="signal peptide" evidence="1">
    <location>
        <begin position="1"/>
        <end position="25"/>
    </location>
</feature>
<dbReference type="EMBL" id="JAJHUN010000011">
    <property type="protein sequence ID" value="KAJ4145231.1"/>
    <property type="molecule type" value="Genomic_DNA"/>
</dbReference>
<feature type="chain" id="PRO_5040971904" description="Heterokaryon incompatibility domain-containing protein" evidence="1">
    <location>
        <begin position="26"/>
        <end position="743"/>
    </location>
</feature>
<sequence>MDRLKACEKCLTLSGYLLLWEVAVAQGTTGQYPGQYNFFLGTAADLEARSSDGCKSCRSILACSSHRNLQEKLGMAYGVSAHFRLKQPLLDIAWGNIDGNNDDPAQRRDQFINLRLDQLLSTNPILAKSAAGRGRPYDLDGYNVSLIRRWIERCDKHHESTCSAKYKDLLLPKAKLSLIDVEDLCIVTPDEPVRYAALSYVWGAAEVPMAKKANITFLRLPGAFLKGGYMELPATIHDVVRLCASIGIRYLWVDSMCIVQDDVESKMEQINAMSSIYANAYLTLVALMSEGANSGIPRVSQCRSSSDPSPFVHLPCQTLIRASQGVSLTPLIHSRTMWTKRAWTLQETALSKRLLGLSFVASWACPGAQWSEDLEVLSEIDSQHALTEKRDKLYIPEWPDMSQYSSLASEYAGRRLTMSDDTLNAFEGIVAPMRQYLPGGFLFGIPEFIFDIGLLWQHRRRGAKPRSGLDWTGTKHEFPSWSWISHHALHLQNFWEADFMHPQPDLVVSPLVKWKKKNKATGDWEDVDNSYHVVRTQFENADAVTPNDWTKHANEQDPPYYQSSLFSRVQPSPKFCYPIPSQQRPPNIAASYWPHLLFEGSLVHVRFQFRGTAEERENSNKTLLDEGLVPEMEIVNVKDGNRIGRIRLNMQPGSRLPEYEELQEVIAISKAKITVKAAQDHSWTTEAKDWDEIKYGGKIWYQFVSVFWIGRTKDDKVYRKALGRIWLEAWEKMTVEQVSLLLT</sequence>
<reference evidence="3" key="1">
    <citation type="journal article" date="2023" name="Access Microbiol">
        <title>De-novo genome assembly for Akanthomyces muscarius, a biocontrol agent of insect agricultural pests.</title>
        <authorList>
            <person name="Erdos Z."/>
            <person name="Studholme D.J."/>
            <person name="Raymond B."/>
            <person name="Sharma M."/>
        </authorList>
    </citation>
    <scope>NUCLEOTIDE SEQUENCE</scope>
    <source>
        <strain evidence="3">Ve6</strain>
    </source>
</reference>
<dbReference type="InterPro" id="IPR010730">
    <property type="entry name" value="HET"/>
</dbReference>
<organism evidence="3 4">
    <name type="scientific">Akanthomyces muscarius</name>
    <name type="common">Entomopathogenic fungus</name>
    <name type="synonym">Lecanicillium muscarium</name>
    <dbReference type="NCBI Taxonomy" id="2231603"/>
    <lineage>
        <taxon>Eukaryota</taxon>
        <taxon>Fungi</taxon>
        <taxon>Dikarya</taxon>
        <taxon>Ascomycota</taxon>
        <taxon>Pezizomycotina</taxon>
        <taxon>Sordariomycetes</taxon>
        <taxon>Hypocreomycetidae</taxon>
        <taxon>Hypocreales</taxon>
        <taxon>Cordycipitaceae</taxon>
        <taxon>Akanthomyces</taxon>
    </lineage>
</organism>
<proteinExistence type="predicted"/>